<dbReference type="AlphaFoldDB" id="A0AA41S4T8"/>
<dbReference type="HAMAP" id="MF_01139">
    <property type="entry name" value="ISPT"/>
    <property type="match status" value="1"/>
</dbReference>
<comment type="similarity">
    <text evidence="3">Belongs to the UPP synthase family.</text>
</comment>
<dbReference type="EMBL" id="JAJJMA010130165">
    <property type="protein sequence ID" value="MCL7033054.1"/>
    <property type="molecule type" value="Genomic_DNA"/>
</dbReference>
<comment type="cofactor">
    <cofactor evidence="1">
        <name>Mg(2+)</name>
        <dbReference type="ChEBI" id="CHEBI:18420"/>
    </cofactor>
</comment>
<evidence type="ECO:0000256" key="3">
    <source>
        <dbReference type="RuleBase" id="RU363018"/>
    </source>
</evidence>
<keyword evidence="2 3" id="KW-0808">Transferase</keyword>
<dbReference type="InterPro" id="IPR018520">
    <property type="entry name" value="UPP_synth-like_CS"/>
</dbReference>
<accession>A0AA41S4T8</accession>
<keyword evidence="5" id="KW-1185">Reference proteome</keyword>
<dbReference type="PANTHER" id="PTHR10291:SF0">
    <property type="entry name" value="DEHYDRODOLICHYL DIPHOSPHATE SYNTHASE 2"/>
    <property type="match status" value="1"/>
</dbReference>
<dbReference type="Pfam" id="PF01255">
    <property type="entry name" value="Prenyltransf"/>
    <property type="match status" value="1"/>
</dbReference>
<dbReference type="InterPro" id="IPR036424">
    <property type="entry name" value="UPP_synth-like_sf"/>
</dbReference>
<dbReference type="PROSITE" id="PS01066">
    <property type="entry name" value="UPP_SYNTHASE"/>
    <property type="match status" value="1"/>
</dbReference>
<evidence type="ECO:0000256" key="1">
    <source>
        <dbReference type="ARBA" id="ARBA00001946"/>
    </source>
</evidence>
<dbReference type="SUPFAM" id="SSF64005">
    <property type="entry name" value="Undecaprenyl diphosphate synthase"/>
    <property type="match status" value="1"/>
</dbReference>
<dbReference type="Proteomes" id="UP001177140">
    <property type="component" value="Unassembled WGS sequence"/>
</dbReference>
<dbReference type="GO" id="GO:0016094">
    <property type="term" value="P:polyprenol biosynthetic process"/>
    <property type="evidence" value="ECO:0007669"/>
    <property type="project" value="TreeGrafter"/>
</dbReference>
<dbReference type="PANTHER" id="PTHR10291">
    <property type="entry name" value="DEHYDRODOLICHYL DIPHOSPHATE SYNTHASE FAMILY MEMBER"/>
    <property type="match status" value="1"/>
</dbReference>
<dbReference type="CDD" id="cd00475">
    <property type="entry name" value="Cis_IPPS"/>
    <property type="match status" value="1"/>
</dbReference>
<dbReference type="GO" id="GO:0045547">
    <property type="term" value="F:ditrans,polycis-polyprenyl diphosphate synthase [(2E,6E)-farnesyl diphosphate specific] activity"/>
    <property type="evidence" value="ECO:0007669"/>
    <property type="project" value="TreeGrafter"/>
</dbReference>
<dbReference type="NCBIfam" id="TIGR00055">
    <property type="entry name" value="uppS"/>
    <property type="match status" value="1"/>
</dbReference>
<reference evidence="4" key="1">
    <citation type="submission" date="2022-03" db="EMBL/GenBank/DDBJ databases">
        <title>A functionally conserved STORR gene fusion in Papaver species that diverged 16.8 million years ago.</title>
        <authorList>
            <person name="Catania T."/>
        </authorList>
    </citation>
    <scope>NUCLEOTIDE SEQUENCE</scope>
    <source>
        <strain evidence="4">S-191538</strain>
    </source>
</reference>
<dbReference type="InterPro" id="IPR001441">
    <property type="entry name" value="UPP_synth-like"/>
</dbReference>
<evidence type="ECO:0000313" key="4">
    <source>
        <dbReference type="EMBL" id="MCL7033054.1"/>
    </source>
</evidence>
<comment type="caution">
    <text evidence="4">The sequence shown here is derived from an EMBL/GenBank/DDBJ whole genome shotgun (WGS) entry which is preliminary data.</text>
</comment>
<dbReference type="EC" id="2.5.1.-" evidence="3"/>
<organism evidence="4 5">
    <name type="scientific">Papaver nudicaule</name>
    <name type="common">Iceland poppy</name>
    <dbReference type="NCBI Taxonomy" id="74823"/>
    <lineage>
        <taxon>Eukaryota</taxon>
        <taxon>Viridiplantae</taxon>
        <taxon>Streptophyta</taxon>
        <taxon>Embryophyta</taxon>
        <taxon>Tracheophyta</taxon>
        <taxon>Spermatophyta</taxon>
        <taxon>Magnoliopsida</taxon>
        <taxon>Ranunculales</taxon>
        <taxon>Papaveraceae</taxon>
        <taxon>Papaveroideae</taxon>
        <taxon>Papaver</taxon>
    </lineage>
</organism>
<protein>
    <recommendedName>
        <fullName evidence="3">Alkyl transferase</fullName>
        <ecNumber evidence="3">2.5.1.-</ecNumber>
    </recommendedName>
</protein>
<sequence>MSPNTEDANASLLVENELPAGLTGERIPKHVALIMDGNRRWAKKNGLPPMSGHAALVPRLMEVLGLCCIWGIKVLTVYAFSTENWIRPQMEVDYLMELFESLLREQLEDFMRNEVRVSIIGDPVKLPISLQKQITKTTETTKNNSKLHLLMAINYGGRADVLQACRNMALKVKDGLVKPEDINESLFNEELETSVTEFPYPDLLIRTSGELRLSNFLTWQLAYSEFYFTESPWPDFGEKEFVMALQSFQLRQRRFGGQDKKN</sequence>
<evidence type="ECO:0000313" key="5">
    <source>
        <dbReference type="Proteomes" id="UP001177140"/>
    </source>
</evidence>
<name>A0AA41S4T8_PAPNU</name>
<dbReference type="Gene3D" id="3.40.1180.10">
    <property type="entry name" value="Decaprenyl diphosphate synthase-like"/>
    <property type="match status" value="1"/>
</dbReference>
<dbReference type="GO" id="GO:0009668">
    <property type="term" value="P:plastid membrane organization"/>
    <property type="evidence" value="ECO:0007669"/>
    <property type="project" value="TreeGrafter"/>
</dbReference>
<proteinExistence type="inferred from homology"/>
<dbReference type="FunFam" id="3.40.1180.10:FF:000001">
    <property type="entry name" value="(2E,6E)-farnesyl-diphosphate-specific ditrans,polycis-undecaprenyl-diphosphate synthase"/>
    <property type="match status" value="1"/>
</dbReference>
<gene>
    <name evidence="4" type="ORF">MKW94_013607</name>
</gene>
<dbReference type="GO" id="GO:0009409">
    <property type="term" value="P:response to cold"/>
    <property type="evidence" value="ECO:0007669"/>
    <property type="project" value="TreeGrafter"/>
</dbReference>
<dbReference type="GO" id="GO:0009570">
    <property type="term" value="C:chloroplast stroma"/>
    <property type="evidence" value="ECO:0007669"/>
    <property type="project" value="TreeGrafter"/>
</dbReference>
<evidence type="ECO:0000256" key="2">
    <source>
        <dbReference type="ARBA" id="ARBA00022679"/>
    </source>
</evidence>